<protein>
    <submittedName>
        <fullName evidence="1">Uncharacterized protein</fullName>
    </submittedName>
</protein>
<proteinExistence type="predicted"/>
<evidence type="ECO:0000313" key="1">
    <source>
        <dbReference type="EMBL" id="QEE16000.1"/>
    </source>
</evidence>
<sequence>MKFRLVFETTTKNGKKVLLKFKVPPSKHLGLINFLKIAMEHGEEVNFAVEKISEDKKEFSKIKGKFLLTDEEVKSETEEIKKK</sequence>
<dbReference type="GeneID" id="41329821"/>
<reference evidence="1 2" key="1">
    <citation type="journal article" date="2020" name="Nature">
        <title>Isolation of an archaeon at the prokaryote-eukaryote interface.</title>
        <authorList>
            <person name="Imachi H."/>
            <person name="Nobu M.K."/>
            <person name="Nakahara N."/>
            <person name="Morono Y."/>
            <person name="Ogawara M."/>
            <person name="Takaki Y."/>
            <person name="Takano Y."/>
            <person name="Uematsu K."/>
            <person name="Ikuta T."/>
            <person name="Ito M."/>
            <person name="Matsui Y."/>
            <person name="Miyazaki M."/>
            <person name="Murata K."/>
            <person name="Saito Y."/>
            <person name="Sakai S."/>
            <person name="Song C."/>
            <person name="Tasumi E."/>
            <person name="Yamanaka Y."/>
            <person name="Yamaguchi T."/>
            <person name="Kamagata Y."/>
            <person name="Tamaki H."/>
            <person name="Takai K."/>
        </authorList>
    </citation>
    <scope>NUCLEOTIDE SEQUENCE [LARGE SCALE GENOMIC DNA]</scope>
    <source>
        <strain evidence="1 2">MK-D1</strain>
    </source>
</reference>
<dbReference type="Proteomes" id="UP000321408">
    <property type="component" value="Chromosome"/>
</dbReference>
<dbReference type="RefSeq" id="WP_147662894.1">
    <property type="nucleotide sequence ID" value="NZ_CP042905.2"/>
</dbReference>
<accession>A0A5B9DB76</accession>
<dbReference type="KEGG" id="psyt:DSAG12_01828"/>
<name>A0A5B9DB76_9ARCH</name>
<keyword evidence="2" id="KW-1185">Reference proteome</keyword>
<organism evidence="1 2">
    <name type="scientific">Promethearchaeum syntrophicum</name>
    <dbReference type="NCBI Taxonomy" id="2594042"/>
    <lineage>
        <taxon>Archaea</taxon>
        <taxon>Promethearchaeati</taxon>
        <taxon>Promethearchaeota</taxon>
        <taxon>Promethearchaeia</taxon>
        <taxon>Promethearchaeales</taxon>
        <taxon>Promethearchaeaceae</taxon>
        <taxon>Promethearchaeum</taxon>
    </lineage>
</organism>
<reference evidence="1 2" key="2">
    <citation type="journal article" date="2024" name="Int. J. Syst. Evol. Microbiol.">
        <title>Promethearchaeum syntrophicum gen. nov., sp. nov., an anaerobic, obligately syntrophic archaeon, the first isolate of the lineage 'Asgard' archaea, and proposal of the new archaeal phylum Promethearchaeota phyl. nov. and kingdom Promethearchaeati regn. nov.</title>
        <authorList>
            <person name="Imachi H."/>
            <person name="Nobu M.K."/>
            <person name="Kato S."/>
            <person name="Takaki Y."/>
            <person name="Miyazaki M."/>
            <person name="Miyata M."/>
            <person name="Ogawara M."/>
            <person name="Saito Y."/>
            <person name="Sakai S."/>
            <person name="Tahara Y.O."/>
            <person name="Takano Y."/>
            <person name="Tasumi E."/>
            <person name="Uematsu K."/>
            <person name="Yoshimura T."/>
            <person name="Itoh T."/>
            <person name="Ohkuma M."/>
            <person name="Takai K."/>
        </authorList>
    </citation>
    <scope>NUCLEOTIDE SEQUENCE [LARGE SCALE GENOMIC DNA]</scope>
    <source>
        <strain evidence="1 2">MK-D1</strain>
    </source>
</reference>
<gene>
    <name evidence="1" type="ORF">DSAG12_01828</name>
</gene>
<dbReference type="AlphaFoldDB" id="A0A5B9DB76"/>
<evidence type="ECO:0000313" key="2">
    <source>
        <dbReference type="Proteomes" id="UP000321408"/>
    </source>
</evidence>
<dbReference type="EMBL" id="CP042905">
    <property type="protein sequence ID" value="QEE16000.1"/>
    <property type="molecule type" value="Genomic_DNA"/>
</dbReference>